<sequence>MWVDLLLLANLTAQPAHGYELRRRVEQNSGYALSNNSLYPALRRFYDAGAVTRTAVESQGAPARHVYAITDVGRELLHDMLAELPDELAADEAEFLSRVGHFERLTPAERFGVLDARERAITARRARIQALARSAADASRNRWGLLVLDELLRRSHAEAHWIATVRGSAVTAPTAPPACSPPPSEEDAR</sequence>
<dbReference type="InterPro" id="IPR005149">
    <property type="entry name" value="Tscrpt_reg_PadR_N"/>
</dbReference>
<evidence type="ECO:0000256" key="1">
    <source>
        <dbReference type="SAM" id="MobiDB-lite"/>
    </source>
</evidence>
<dbReference type="InterPro" id="IPR036390">
    <property type="entry name" value="WH_DNA-bd_sf"/>
</dbReference>
<comment type="caution">
    <text evidence="3">The sequence shown here is derived from an EMBL/GenBank/DDBJ whole genome shotgun (WGS) entry which is preliminary data.</text>
</comment>
<proteinExistence type="predicted"/>
<dbReference type="SUPFAM" id="SSF46785">
    <property type="entry name" value="Winged helix' DNA-binding domain"/>
    <property type="match status" value="1"/>
</dbReference>
<feature type="domain" description="Transcription regulator PadR N-terminal" evidence="2">
    <location>
        <begin position="7"/>
        <end position="78"/>
    </location>
</feature>
<dbReference type="Gene3D" id="1.10.10.10">
    <property type="entry name" value="Winged helix-like DNA-binding domain superfamily/Winged helix DNA-binding domain"/>
    <property type="match status" value="1"/>
</dbReference>
<dbReference type="Pfam" id="PF03551">
    <property type="entry name" value="PadR"/>
    <property type="match status" value="1"/>
</dbReference>
<name>A0ABS9T804_9PSEU</name>
<protein>
    <submittedName>
        <fullName evidence="3">PadR family transcriptional regulator</fullName>
    </submittedName>
</protein>
<dbReference type="PANTHER" id="PTHR43252">
    <property type="entry name" value="TRANSCRIPTIONAL REGULATOR YQJI"/>
    <property type="match status" value="1"/>
</dbReference>
<dbReference type="EMBL" id="JAKXMK010000003">
    <property type="protein sequence ID" value="MCH6164635.1"/>
    <property type="molecule type" value="Genomic_DNA"/>
</dbReference>
<dbReference type="PANTHER" id="PTHR43252:SF6">
    <property type="entry name" value="NEGATIVE TRANSCRIPTION REGULATOR PADR"/>
    <property type="match status" value="1"/>
</dbReference>
<accession>A0ABS9T804</accession>
<dbReference type="Proteomes" id="UP001299970">
    <property type="component" value="Unassembled WGS sequence"/>
</dbReference>
<evidence type="ECO:0000259" key="2">
    <source>
        <dbReference type="Pfam" id="PF03551"/>
    </source>
</evidence>
<evidence type="ECO:0000313" key="4">
    <source>
        <dbReference type="Proteomes" id="UP001299970"/>
    </source>
</evidence>
<evidence type="ECO:0000313" key="3">
    <source>
        <dbReference type="EMBL" id="MCH6164635.1"/>
    </source>
</evidence>
<gene>
    <name evidence="3" type="ORF">MMF94_02970</name>
</gene>
<feature type="compositionally biased region" description="Pro residues" evidence="1">
    <location>
        <begin position="174"/>
        <end position="183"/>
    </location>
</feature>
<feature type="region of interest" description="Disordered" evidence="1">
    <location>
        <begin position="170"/>
        <end position="189"/>
    </location>
</feature>
<keyword evidence="4" id="KW-1185">Reference proteome</keyword>
<dbReference type="RefSeq" id="WP_241034672.1">
    <property type="nucleotide sequence ID" value="NZ_BAAAJF010000009.1"/>
</dbReference>
<reference evidence="3 4" key="1">
    <citation type="submission" date="2022-03" db="EMBL/GenBank/DDBJ databases">
        <title>Pseudonocardia alaer sp. nov., a novel actinomycete isolated from reed forest soil.</title>
        <authorList>
            <person name="Wang L."/>
        </authorList>
    </citation>
    <scope>NUCLEOTIDE SEQUENCE [LARGE SCALE GENOMIC DNA]</scope>
    <source>
        <strain evidence="3 4">Y-16303</strain>
    </source>
</reference>
<organism evidence="3 4">
    <name type="scientific">Pseudonocardia alaniniphila</name>
    <dbReference type="NCBI Taxonomy" id="75291"/>
    <lineage>
        <taxon>Bacteria</taxon>
        <taxon>Bacillati</taxon>
        <taxon>Actinomycetota</taxon>
        <taxon>Actinomycetes</taxon>
        <taxon>Pseudonocardiales</taxon>
        <taxon>Pseudonocardiaceae</taxon>
        <taxon>Pseudonocardia</taxon>
    </lineage>
</organism>
<dbReference type="InterPro" id="IPR036388">
    <property type="entry name" value="WH-like_DNA-bd_sf"/>
</dbReference>